<gene>
    <name evidence="1" type="ORF">BU16DRAFT_387702</name>
</gene>
<dbReference type="EMBL" id="MU004189">
    <property type="protein sequence ID" value="KAF2495356.1"/>
    <property type="molecule type" value="Genomic_DNA"/>
</dbReference>
<proteinExistence type="predicted"/>
<evidence type="ECO:0000313" key="1">
    <source>
        <dbReference type="EMBL" id="KAF2495356.1"/>
    </source>
</evidence>
<reference evidence="1" key="1">
    <citation type="journal article" date="2020" name="Stud. Mycol.">
        <title>101 Dothideomycetes genomes: a test case for predicting lifestyles and emergence of pathogens.</title>
        <authorList>
            <person name="Haridas S."/>
            <person name="Albert R."/>
            <person name="Binder M."/>
            <person name="Bloem J."/>
            <person name="Labutti K."/>
            <person name="Salamov A."/>
            <person name="Andreopoulos B."/>
            <person name="Baker S."/>
            <person name="Barry K."/>
            <person name="Bills G."/>
            <person name="Bluhm B."/>
            <person name="Cannon C."/>
            <person name="Castanera R."/>
            <person name="Culley D."/>
            <person name="Daum C."/>
            <person name="Ezra D."/>
            <person name="Gonzalez J."/>
            <person name="Henrissat B."/>
            <person name="Kuo A."/>
            <person name="Liang C."/>
            <person name="Lipzen A."/>
            <person name="Lutzoni F."/>
            <person name="Magnuson J."/>
            <person name="Mondo S."/>
            <person name="Nolan M."/>
            <person name="Ohm R."/>
            <person name="Pangilinan J."/>
            <person name="Park H.-J."/>
            <person name="Ramirez L."/>
            <person name="Alfaro M."/>
            <person name="Sun H."/>
            <person name="Tritt A."/>
            <person name="Yoshinaga Y."/>
            <person name="Zwiers L.-H."/>
            <person name="Turgeon B."/>
            <person name="Goodwin S."/>
            <person name="Spatafora J."/>
            <person name="Crous P."/>
            <person name="Grigoriev I."/>
        </authorList>
    </citation>
    <scope>NUCLEOTIDE SEQUENCE</scope>
    <source>
        <strain evidence="1">CBS 269.34</strain>
    </source>
</reference>
<keyword evidence="2" id="KW-1185">Reference proteome</keyword>
<organism evidence="1 2">
    <name type="scientific">Lophium mytilinum</name>
    <dbReference type="NCBI Taxonomy" id="390894"/>
    <lineage>
        <taxon>Eukaryota</taxon>
        <taxon>Fungi</taxon>
        <taxon>Dikarya</taxon>
        <taxon>Ascomycota</taxon>
        <taxon>Pezizomycotina</taxon>
        <taxon>Dothideomycetes</taxon>
        <taxon>Pleosporomycetidae</taxon>
        <taxon>Mytilinidiales</taxon>
        <taxon>Mytilinidiaceae</taxon>
        <taxon>Lophium</taxon>
    </lineage>
</organism>
<dbReference type="Proteomes" id="UP000799750">
    <property type="component" value="Unassembled WGS sequence"/>
</dbReference>
<evidence type="ECO:0000313" key="2">
    <source>
        <dbReference type="Proteomes" id="UP000799750"/>
    </source>
</evidence>
<accession>A0A6A6QT57</accession>
<name>A0A6A6QT57_9PEZI</name>
<protein>
    <submittedName>
        <fullName evidence="1">Uncharacterized protein</fullName>
    </submittedName>
</protein>
<dbReference type="AlphaFoldDB" id="A0A6A6QT57"/>
<sequence>MTPKTSLALPAAAESAVSCSSTAPHALVPKPARLRFPDSHRRLHLNSRRLPKAALTDSERLLWCSHNPLKFMPSVTECRSRSRLAPPDTALASRMAHCQ</sequence>